<dbReference type="InterPro" id="IPR041062">
    <property type="entry name" value="Csm1_B"/>
</dbReference>
<dbReference type="NCBIfam" id="TIGR02578">
    <property type="entry name" value="cas_TM1811_Csm1"/>
    <property type="match status" value="1"/>
</dbReference>
<dbReference type="Pfam" id="PF01966">
    <property type="entry name" value="HD"/>
    <property type="match status" value="1"/>
</dbReference>
<sequence length="892" mass="103668">MSEDLEIITLAALLHDLGKVKQRMEKRGAHYEHSANLVKSKSFSTFLKEAFGLGNEEINKIADLVRRHHENISSVRKRKDYDLMLLKKADGLSSGLDREYFEDYEEKAGNISDPIISVFSEISYETKVLTPEELNSLLRYEVKALSPESAYPKSKEEVEVEADDYKEIWGKFIEECKKIPPLQNSSFSQNLDALKSLITKYFWSVPSYTYHHRKLPIPDVPLTDHLSTTAAIATALKIYHEEIGYENVFEQTEEEKFILLSCDFSGIQSFIFQEIKDTKKFGAKLLRARSLGVSLAIENVINEIISAFKGNSSLVLFNAGGKAWLLLPNLSNSDELLKNLKEKISRKLLKNFYGEIKLKFAYIKLKEQELQKENYQEKIKELFKEEQKQRFKLLDKWIFSKNTAAQKQFLENFSDEESLCPICKLRKREKDYGEEEKVCSVCYMFLKIGEKIPKLSTKTNDEKEEKKIICFKKSENLWPMFELYNEKDKEKANACYCYSFSYNNFNGFPVKPMANHIPLINKKELEKEDWKLQAIKNLCFSSEKDFNKQVKDGNPKTFCHIGIDSLYTEGDTIYGRPYLGVLKADVDALGYIFSNGFCKIKDIKKGEKKEFSLYSLSRIVYLSRMIDYFFSQILPEKILKEEKFKNIYSVFAGGDDLFLIGDWYSITLLAQKIKEEFGKFTGGGIQTEGPSLTISIGIHFFDHHTPVYQIAELGESALKKAKETVITNKKGGKEIIRRGNSIVILNQSIRGHKKESLKKLLEIAEVLELLLKEDVLTTSTLYKIMDISWMANRAIENPRNLLWRPLVYYLITRNAKLQKEKEEQFKEVLNLNWEDEKEFKENLAKRFIKWIEKYSENLSEEEKKEKDNLFYIPLVIALYRRRRYGKAKLPAT</sequence>
<evidence type="ECO:0000256" key="2">
    <source>
        <dbReference type="ARBA" id="ARBA00005700"/>
    </source>
</evidence>
<keyword evidence="13" id="KW-0175">Coiled coil</keyword>
<accession>A0ABY1NAW0</accession>
<feature type="domain" description="HD" evidence="15">
    <location>
        <begin position="1"/>
        <end position="95"/>
    </location>
</feature>
<evidence type="ECO:0000256" key="6">
    <source>
        <dbReference type="ARBA" id="ARBA00022741"/>
    </source>
</evidence>
<dbReference type="EMBL" id="FXUB01000001">
    <property type="protein sequence ID" value="SMP05061.1"/>
    <property type="molecule type" value="Genomic_DNA"/>
</dbReference>
<dbReference type="PROSITE" id="PS51831">
    <property type="entry name" value="HD"/>
    <property type="match status" value="1"/>
</dbReference>
<keyword evidence="10" id="KW-0067">ATP-binding</keyword>
<evidence type="ECO:0000256" key="5">
    <source>
        <dbReference type="ARBA" id="ARBA00022722"/>
    </source>
</evidence>
<evidence type="ECO:0000256" key="12">
    <source>
        <dbReference type="ARBA" id="ARBA00032922"/>
    </source>
</evidence>
<dbReference type="PANTHER" id="PTHR36528">
    <property type="entry name" value="CRISPR SYSTEM SINGLE-STRAND-SPECIFIC DEOXYRIBONUCLEASE CAS10/CSM1 (SUBTYPE III-A)"/>
    <property type="match status" value="1"/>
</dbReference>
<keyword evidence="6" id="KW-0547">Nucleotide-binding</keyword>
<dbReference type="InterPro" id="IPR013408">
    <property type="entry name" value="Cas10/Csm1"/>
</dbReference>
<keyword evidence="17" id="KW-1185">Reference proteome</keyword>
<keyword evidence="5" id="KW-0540">Nuclease</keyword>
<gene>
    <name evidence="16" type="ORF">SAMN06265339_0276</name>
</gene>
<evidence type="ECO:0000256" key="13">
    <source>
        <dbReference type="SAM" id="Coils"/>
    </source>
</evidence>
<evidence type="ECO:0000256" key="9">
    <source>
        <dbReference type="ARBA" id="ARBA00022839"/>
    </source>
</evidence>
<evidence type="ECO:0000313" key="16">
    <source>
        <dbReference type="EMBL" id="SMP05061.1"/>
    </source>
</evidence>
<evidence type="ECO:0000256" key="10">
    <source>
        <dbReference type="ARBA" id="ARBA00022840"/>
    </source>
</evidence>
<comment type="similarity">
    <text evidence="2">Belongs to the CRISPR-associated Cas10/Csm1 family.</text>
</comment>
<dbReference type="PANTHER" id="PTHR36528:SF1">
    <property type="entry name" value="CRISPR SYSTEM SINGLE-STRAND-SPECIFIC DEOXYRIBONUCLEASE CAS10_CSM1 (SUBTYPE III-A)"/>
    <property type="match status" value="1"/>
</dbReference>
<evidence type="ECO:0000313" key="17">
    <source>
        <dbReference type="Proteomes" id="UP001157911"/>
    </source>
</evidence>
<evidence type="ECO:0000256" key="1">
    <source>
        <dbReference type="ARBA" id="ARBA00001968"/>
    </source>
</evidence>
<evidence type="ECO:0000256" key="4">
    <source>
        <dbReference type="ARBA" id="ARBA00022679"/>
    </source>
</evidence>
<dbReference type="Pfam" id="PF18211">
    <property type="entry name" value="Csm1_B"/>
    <property type="match status" value="1"/>
</dbReference>
<evidence type="ECO:0000256" key="7">
    <source>
        <dbReference type="ARBA" id="ARBA00022759"/>
    </source>
</evidence>
<dbReference type="InterPro" id="IPR000160">
    <property type="entry name" value="GGDEF_dom"/>
</dbReference>
<evidence type="ECO:0000256" key="3">
    <source>
        <dbReference type="ARBA" id="ARBA00014333"/>
    </source>
</evidence>
<keyword evidence="4" id="KW-0808">Transferase</keyword>
<dbReference type="SUPFAM" id="SSF109604">
    <property type="entry name" value="HD-domain/PDEase-like"/>
    <property type="match status" value="1"/>
</dbReference>
<dbReference type="RefSeq" id="WP_283399784.1">
    <property type="nucleotide sequence ID" value="NZ_FXUB01000001.1"/>
</dbReference>
<evidence type="ECO:0000259" key="15">
    <source>
        <dbReference type="PROSITE" id="PS51831"/>
    </source>
</evidence>
<proteinExistence type="inferred from homology"/>
<keyword evidence="9" id="KW-0269">Exonuclease</keyword>
<dbReference type="Gene3D" id="3.30.70.270">
    <property type="match status" value="1"/>
</dbReference>
<dbReference type="Pfam" id="PF22335">
    <property type="entry name" value="Cas10-Cmr2_palm2"/>
    <property type="match status" value="1"/>
</dbReference>
<feature type="domain" description="GGDEF" evidence="14">
    <location>
        <begin position="577"/>
        <end position="740"/>
    </location>
</feature>
<evidence type="ECO:0000259" key="14">
    <source>
        <dbReference type="PROSITE" id="PS50887"/>
    </source>
</evidence>
<organism evidence="16 17">
    <name type="scientific">Desulfurobacterium pacificum</name>
    <dbReference type="NCBI Taxonomy" id="240166"/>
    <lineage>
        <taxon>Bacteria</taxon>
        <taxon>Pseudomonadati</taxon>
        <taxon>Aquificota</taxon>
        <taxon>Aquificia</taxon>
        <taxon>Desulfurobacteriales</taxon>
        <taxon>Desulfurobacteriaceae</taxon>
        <taxon>Desulfurobacterium</taxon>
    </lineage>
</organism>
<feature type="coiled-coil region" evidence="13">
    <location>
        <begin position="358"/>
        <end position="385"/>
    </location>
</feature>
<keyword evidence="11" id="KW-0051">Antiviral defense</keyword>
<keyword evidence="7" id="KW-0255">Endonuclease</keyword>
<evidence type="ECO:0000256" key="11">
    <source>
        <dbReference type="ARBA" id="ARBA00023118"/>
    </source>
</evidence>
<dbReference type="InterPro" id="IPR054767">
    <property type="entry name" value="Cas10-Cmr2_palm2"/>
</dbReference>
<dbReference type="PROSITE" id="PS50887">
    <property type="entry name" value="GGDEF"/>
    <property type="match status" value="1"/>
</dbReference>
<dbReference type="InterPro" id="IPR052117">
    <property type="entry name" value="Cas10/Csm1_subtype-III-A"/>
</dbReference>
<dbReference type="Gene3D" id="1.10.3210.10">
    <property type="entry name" value="Hypothetical protein af1432"/>
    <property type="match status" value="1"/>
</dbReference>
<dbReference type="Proteomes" id="UP001157911">
    <property type="component" value="Unassembled WGS sequence"/>
</dbReference>
<reference evidence="16 17" key="1">
    <citation type="submission" date="2017-05" db="EMBL/GenBank/DDBJ databases">
        <authorList>
            <person name="Varghese N."/>
            <person name="Submissions S."/>
        </authorList>
    </citation>
    <scope>NUCLEOTIDE SEQUENCE [LARGE SCALE GENOMIC DNA]</scope>
    <source>
        <strain evidence="16 17">DSM 15522</strain>
    </source>
</reference>
<keyword evidence="8" id="KW-0378">Hydrolase</keyword>
<dbReference type="InterPro" id="IPR043128">
    <property type="entry name" value="Rev_trsase/Diguanyl_cyclase"/>
</dbReference>
<dbReference type="InterPro" id="IPR006674">
    <property type="entry name" value="HD_domain"/>
</dbReference>
<comment type="caution">
    <text evidence="16">The sequence shown here is derived from an EMBL/GenBank/DDBJ whole genome shotgun (WGS) entry which is preliminary data.</text>
</comment>
<comment type="cofactor">
    <cofactor evidence="1">
        <name>a divalent metal cation</name>
        <dbReference type="ChEBI" id="CHEBI:60240"/>
    </cofactor>
</comment>
<protein>
    <recommendedName>
        <fullName evidence="3">CRISPR system single-strand-specific deoxyribonuclease Cas10/Csm1 (subtype III-A)</fullName>
    </recommendedName>
    <alternativeName>
        <fullName evidence="12">Cyclic oligoadenylate synthase</fullName>
    </alternativeName>
</protein>
<evidence type="ECO:0000256" key="8">
    <source>
        <dbReference type="ARBA" id="ARBA00022801"/>
    </source>
</evidence>
<name>A0ABY1NAW0_9BACT</name>